<dbReference type="InterPro" id="IPR002656">
    <property type="entry name" value="Acyl_transf_3_dom"/>
</dbReference>
<feature type="transmembrane region" description="Helical" evidence="1">
    <location>
        <begin position="61"/>
        <end position="82"/>
    </location>
</feature>
<keyword evidence="4" id="KW-1185">Reference proteome</keyword>
<dbReference type="PANTHER" id="PTHR23028:SF134">
    <property type="entry name" value="PUTATIVE (AFU_ORTHOLOGUE AFUA_4G08520)-RELATED"/>
    <property type="match status" value="1"/>
</dbReference>
<dbReference type="OrthoDB" id="9796461at2"/>
<keyword evidence="1" id="KW-0812">Transmembrane</keyword>
<evidence type="ECO:0000313" key="3">
    <source>
        <dbReference type="EMBL" id="ABA81657.1"/>
    </source>
</evidence>
<organism evidence="3 4">
    <name type="scientific">Cereibacter sphaeroides (strain ATCC 17023 / DSM 158 / JCM 6121 / CCUG 31486 / LMG 2827 / NBRC 12203 / NCIMB 8253 / ATH 2.4.1.)</name>
    <name type="common">Rhodobacter sphaeroides</name>
    <dbReference type="NCBI Taxonomy" id="272943"/>
    <lineage>
        <taxon>Bacteria</taxon>
        <taxon>Pseudomonadati</taxon>
        <taxon>Pseudomonadota</taxon>
        <taxon>Alphaproteobacteria</taxon>
        <taxon>Rhodobacterales</taxon>
        <taxon>Paracoccaceae</taxon>
        <taxon>Cereibacter</taxon>
    </lineage>
</organism>
<accession>Q3IUX7</accession>
<keyword evidence="3" id="KW-0808">Transferase</keyword>
<feature type="transmembrane region" description="Helical" evidence="1">
    <location>
        <begin position="278"/>
        <end position="302"/>
    </location>
</feature>
<proteinExistence type="predicted"/>
<protein>
    <submittedName>
        <fullName evidence="3">Acyltransferase 3 family</fullName>
    </submittedName>
</protein>
<keyword evidence="3" id="KW-0614">Plasmid</keyword>
<dbReference type="EMBL" id="CP000147">
    <property type="protein sequence ID" value="ABA81657.1"/>
    <property type="molecule type" value="Genomic_DNA"/>
</dbReference>
<evidence type="ECO:0000259" key="2">
    <source>
        <dbReference type="Pfam" id="PF01757"/>
    </source>
</evidence>
<feature type="transmembrane region" description="Helical" evidence="1">
    <location>
        <begin position="339"/>
        <end position="360"/>
    </location>
</feature>
<dbReference type="EnsemblBacteria" id="ABA81657">
    <property type="protein sequence ID" value="ABA81657"/>
    <property type="gene ID" value="RSP_4209"/>
</dbReference>
<keyword evidence="1" id="KW-0472">Membrane</keyword>
<keyword evidence="1" id="KW-1133">Transmembrane helix</keyword>
<feature type="transmembrane region" description="Helical" evidence="1">
    <location>
        <begin position="170"/>
        <end position="190"/>
    </location>
</feature>
<dbReference type="InterPro" id="IPR050879">
    <property type="entry name" value="Acyltransferase_3"/>
</dbReference>
<feature type="transmembrane region" description="Helical" evidence="1">
    <location>
        <begin position="94"/>
        <end position="115"/>
    </location>
</feature>
<feature type="domain" description="Acyltransferase 3" evidence="2">
    <location>
        <begin position="15"/>
        <end position="357"/>
    </location>
</feature>
<sequence length="392" mass="42521">MASMAVSALPATRIAAFDGLRGVAAVIVVLYHYLCLMHPNFAPSMGTSLTALADTPLHMLWNGRFAVAVFFVLSGFVMAAAADRRREALIANSVTRYLRLALPVTASCLLAWIWLTAFPDSARALQQTLAEPSRWLNFTYQEPIKPAWYAVADGLAATFLRGYSRFNNVLWTMQIELVGSLGIFLLYFLAQGRIRLYMLAASGLAIVAWLPDSYLAFVLGAALYEAQRREVLLPVPSAVPLAALVGAVLLGSPGEGAHLRLDLPDVPEQWHVGRPRGLVPVLAAGLLLYAVLTLPAMARIFATPVPLFLGRISFGLYLVHVPPLYTVVASAHLHGTPELPLAFGYFAGTLLLALLFTSAVDEPLLRRLTGLRRWLAAATVPPAAVFRRGPRS</sequence>
<dbReference type="AlphaFoldDB" id="Q3IUX7"/>
<dbReference type="PhylomeDB" id="Q3IUX7"/>
<evidence type="ECO:0000313" key="4">
    <source>
        <dbReference type="Proteomes" id="UP000002703"/>
    </source>
</evidence>
<dbReference type="GO" id="GO:0016747">
    <property type="term" value="F:acyltransferase activity, transferring groups other than amino-acyl groups"/>
    <property type="evidence" value="ECO:0007669"/>
    <property type="project" value="InterPro"/>
</dbReference>
<gene>
    <name evidence="3" type="ORF">RSP_4209</name>
</gene>
<dbReference type="Pfam" id="PF01757">
    <property type="entry name" value="Acyl_transf_3"/>
    <property type="match status" value="1"/>
</dbReference>
<name>Q3IUX7_CERS4</name>
<feature type="transmembrane region" description="Helical" evidence="1">
    <location>
        <begin position="196"/>
        <end position="224"/>
    </location>
</feature>
<feature type="transmembrane region" description="Helical" evidence="1">
    <location>
        <begin position="20"/>
        <end position="41"/>
    </location>
</feature>
<feature type="transmembrane region" description="Helical" evidence="1">
    <location>
        <begin position="314"/>
        <end position="333"/>
    </location>
</feature>
<dbReference type="PATRIC" id="fig|272943.9.peg.254"/>
<reference evidence="4" key="1">
    <citation type="submission" date="2005-09" db="EMBL/GenBank/DDBJ databases">
        <title>Complete sequence of plasmid D of Rhodobacter sphaeroides 2.4.1.</title>
        <authorList>
            <person name="Copeland A."/>
            <person name="Lucas S."/>
            <person name="Lapidus A."/>
            <person name="Barry K."/>
            <person name="Detter J.C."/>
            <person name="Glavina T."/>
            <person name="Hammon N."/>
            <person name="Israni S."/>
            <person name="Pitluck S."/>
            <person name="Richardson P."/>
            <person name="Mackenzie C."/>
            <person name="Choudhary M."/>
            <person name="Larimer F."/>
            <person name="Hauser L.J."/>
            <person name="Land M."/>
            <person name="Donohue T.J."/>
            <person name="Kaplan S."/>
        </authorList>
    </citation>
    <scope>NUCLEOTIDE SEQUENCE [LARGE SCALE GENOMIC DNA]</scope>
    <source>
        <strain evidence="4">ATCC 17023 / DSM 158 / JCM 6121 / CCUG 31486 / LMG 2827 / NBRC 12203 / NCIMB 8253 / ATH 2.4.1.</strain>
        <plasmid evidence="4">pRS241d</plasmid>
    </source>
</reference>
<dbReference type="PANTHER" id="PTHR23028">
    <property type="entry name" value="ACETYLTRANSFERASE"/>
    <property type="match status" value="1"/>
</dbReference>
<dbReference type="Proteomes" id="UP000002703">
    <property type="component" value="Plasmid D"/>
</dbReference>
<dbReference type="KEGG" id="rsp:RSP_4209"/>
<geneLocation type="plasmid" evidence="4">
    <name>pRS241d</name>
</geneLocation>
<evidence type="ECO:0000256" key="1">
    <source>
        <dbReference type="SAM" id="Phobius"/>
    </source>
</evidence>
<keyword evidence="3" id="KW-0012">Acyltransferase</keyword>